<dbReference type="RefSeq" id="WP_041499312.1">
    <property type="nucleotide sequence ID" value="NZ_BJDV01000008.1"/>
</dbReference>
<keyword evidence="2" id="KW-1185">Reference proteome</keyword>
<dbReference type="Proteomes" id="UP000061546">
    <property type="component" value="Chromosome"/>
</dbReference>
<proteinExistence type="predicted"/>
<evidence type="ECO:0000313" key="2">
    <source>
        <dbReference type="Proteomes" id="UP000061546"/>
    </source>
</evidence>
<sequence>MDIKRDILRKNKFLSSLSTVFTDSFKIVLSPQKSNVDKYLNLSTSKDIDKVKLSNDYLMVGNDLRKAMFDYDGKH</sequence>
<evidence type="ECO:0000313" key="1">
    <source>
        <dbReference type="EMBL" id="ALB28471.1"/>
    </source>
</evidence>
<organism evidence="1 2">
    <name type="scientific">Companilactobacillus heilongjiangensis</name>
    <dbReference type="NCBI Taxonomy" id="1074467"/>
    <lineage>
        <taxon>Bacteria</taxon>
        <taxon>Bacillati</taxon>
        <taxon>Bacillota</taxon>
        <taxon>Bacilli</taxon>
        <taxon>Lactobacillales</taxon>
        <taxon>Lactobacillaceae</taxon>
        <taxon>Companilactobacillus</taxon>
    </lineage>
</organism>
<dbReference type="KEGG" id="lhi:JP39_03335"/>
<protein>
    <submittedName>
        <fullName evidence="1">Uncharacterized protein</fullName>
    </submittedName>
</protein>
<accession>A0A0K2LB02</accession>
<dbReference type="AlphaFoldDB" id="A0A0K2LB02"/>
<gene>
    <name evidence="1" type="ORF">JP39_03335</name>
</gene>
<reference evidence="1 2" key="1">
    <citation type="submission" date="2015-08" db="EMBL/GenBank/DDBJ databases">
        <title>Genomic sequence of Lactobacillus heilongjiangensis DSM 28069, isolated from Chinese traditional pickle.</title>
        <authorList>
            <person name="Jiang X."/>
            <person name="Zheng B."/>
            <person name="Cheng H."/>
        </authorList>
    </citation>
    <scope>NUCLEOTIDE SEQUENCE [LARGE SCALE GENOMIC DNA]</scope>
    <source>
        <strain evidence="1 2">DSM 28069</strain>
    </source>
</reference>
<name>A0A0K2LB02_9LACO</name>
<dbReference type="EMBL" id="CP012559">
    <property type="protein sequence ID" value="ALB28471.1"/>
    <property type="molecule type" value="Genomic_DNA"/>
</dbReference>